<feature type="region of interest" description="Disordered" evidence="2">
    <location>
        <begin position="212"/>
        <end position="275"/>
    </location>
</feature>
<keyword evidence="1" id="KW-0862">Zinc</keyword>
<feature type="region of interest" description="Disordered" evidence="2">
    <location>
        <begin position="119"/>
        <end position="151"/>
    </location>
</feature>
<feature type="compositionally biased region" description="Acidic residues" evidence="2">
    <location>
        <begin position="813"/>
        <end position="826"/>
    </location>
</feature>
<keyword evidence="1" id="KW-0479">Metal-binding</keyword>
<dbReference type="STRING" id="796604.A0A2X0MBK4"/>
<feature type="compositionally biased region" description="Low complexity" evidence="2">
    <location>
        <begin position="330"/>
        <end position="350"/>
    </location>
</feature>
<evidence type="ECO:0000256" key="2">
    <source>
        <dbReference type="SAM" id="MobiDB-lite"/>
    </source>
</evidence>
<sequence length="832" mass="84998">MAAEVAPATSSDSDRGRGSAAGSVLELTPLAPAEATTSTVTSSSSSSSSSAAVSAPIPSWSSTTTASLASAARLPRSVSAVKEVQTPPGSDKKTSKVCDNYRLSPGKSTFLNEHPSRFTLPAESRPQAPISSRSSAADGLSGTDSAGPGAIDRIRWLRTPKDLSHVRCRFFAAGSCTAGAACSFSHEVVAPGTAKPVCKFFTQGNCKFAHKASRAGSEELETRRSSQSALRDAQAHAQMQAHASSADVVDPSTSPSATSSSTAIGSSPTQVPSSGLAKIFQSSGSTAQPWDMGAKSWSRVAGTTTSPQQSSAVMSTSPGSRWPPESEEGMSTTSSAMPATSADPTAAASSQLSSPGSTAIFISASSGLSQMSAKLANPSNNARSSVAVQVMLGQQARRMSSTSESLSPPRPAEPSHARGDFGMGMSPPLAMQSSSSIGAGTGAPTHSIFGTSPFSGGSRALFMPSSYDSNEDSSARSPPPRGGIMAEQMRRNSSRNGGNLFGIGASNSFGLEDNAEDGDDDETNDVFNSEGFLPSSLNELLTPDEVRRRASRAGMGLASPSFNPFNSQSVPADLMLSRGRPPMPPTTLSTSSSSSTRGWGALSASAEGTNPTASAFNPSKMTPSRSLLATSRDALGATGSPSSPSYLTSPNRNLYSSTFDPPTSNFGLRPPVKAGAELSPSLNPLPAPGSLPGGLAAGLSQLHLIPPLHTGDTPPSSLGTMTTAIGSPWRTMGGNLGLSKSPPPAAPTGAWGTTDRSVAQPTTIKTWANVASLSSSSSSPTTSARPSKVARGMSNGGHPVMGMASPLSKPEVMEDDSDERLEEDEIPFSMDT</sequence>
<organism evidence="4 5">
    <name type="scientific">Microbotryum silenes-dioicae</name>
    <dbReference type="NCBI Taxonomy" id="796604"/>
    <lineage>
        <taxon>Eukaryota</taxon>
        <taxon>Fungi</taxon>
        <taxon>Dikarya</taxon>
        <taxon>Basidiomycota</taxon>
        <taxon>Pucciniomycotina</taxon>
        <taxon>Microbotryomycetes</taxon>
        <taxon>Microbotryales</taxon>
        <taxon>Microbotryaceae</taxon>
        <taxon>Microbotryum</taxon>
    </lineage>
</organism>
<dbReference type="InterPro" id="IPR000571">
    <property type="entry name" value="Znf_CCCH"/>
</dbReference>
<feature type="compositionally biased region" description="Low complexity" evidence="2">
    <location>
        <begin position="586"/>
        <end position="596"/>
    </location>
</feature>
<accession>A0A2X0MBK4</accession>
<feature type="region of interest" description="Disordered" evidence="2">
    <location>
        <begin position="1"/>
        <end position="99"/>
    </location>
</feature>
<feature type="compositionally biased region" description="Polar residues" evidence="2">
    <location>
        <begin position="560"/>
        <end position="570"/>
    </location>
</feature>
<feature type="compositionally biased region" description="Low complexity" evidence="2">
    <location>
        <begin position="771"/>
        <end position="787"/>
    </location>
</feature>
<dbReference type="GO" id="GO:0008270">
    <property type="term" value="F:zinc ion binding"/>
    <property type="evidence" value="ECO:0007669"/>
    <property type="project" value="UniProtKB-KW"/>
</dbReference>
<reference evidence="4 5" key="1">
    <citation type="submission" date="2016-11" db="EMBL/GenBank/DDBJ databases">
        <authorList>
            <person name="Jaros S."/>
            <person name="Januszkiewicz K."/>
            <person name="Wedrychowicz H."/>
        </authorList>
    </citation>
    <scope>NUCLEOTIDE SEQUENCE [LARGE SCALE GENOMIC DNA]</scope>
</reference>
<feature type="compositionally biased region" description="Polar residues" evidence="2">
    <location>
        <begin position="301"/>
        <end position="319"/>
    </location>
</feature>
<evidence type="ECO:0000259" key="3">
    <source>
        <dbReference type="PROSITE" id="PS50103"/>
    </source>
</evidence>
<dbReference type="Proteomes" id="UP000249464">
    <property type="component" value="Unassembled WGS sequence"/>
</dbReference>
<feature type="compositionally biased region" description="Polar residues" evidence="2">
    <location>
        <begin position="397"/>
        <end position="406"/>
    </location>
</feature>
<protein>
    <submittedName>
        <fullName evidence="4">BQ5605_C007g04584 protein</fullName>
    </submittedName>
</protein>
<feature type="compositionally biased region" description="Polar residues" evidence="2">
    <location>
        <begin position="606"/>
        <end position="629"/>
    </location>
</feature>
<feature type="domain" description="C3H1-type" evidence="3">
    <location>
        <begin position="162"/>
        <end position="189"/>
    </location>
</feature>
<name>A0A2X0MBK4_9BASI</name>
<dbReference type="SMART" id="SM00356">
    <property type="entry name" value="ZnF_C3H1"/>
    <property type="match status" value="2"/>
</dbReference>
<gene>
    <name evidence="4" type="primary">BQ5605_C007g04584</name>
    <name evidence="4" type="ORF">BQ5605_C007G04584</name>
</gene>
<feature type="compositionally biased region" description="Polar residues" evidence="2">
    <location>
        <begin position="639"/>
        <end position="666"/>
    </location>
</feature>
<feature type="region of interest" description="Disordered" evidence="2">
    <location>
        <begin position="394"/>
        <end position="540"/>
    </location>
</feature>
<evidence type="ECO:0000313" key="4">
    <source>
        <dbReference type="EMBL" id="SGY61665.1"/>
    </source>
</evidence>
<evidence type="ECO:0000256" key="1">
    <source>
        <dbReference type="PROSITE-ProRule" id="PRU00723"/>
    </source>
</evidence>
<feature type="region of interest" description="Disordered" evidence="2">
    <location>
        <begin position="770"/>
        <end position="832"/>
    </location>
</feature>
<dbReference type="AlphaFoldDB" id="A0A2X0MBK4"/>
<feature type="region of interest" description="Disordered" evidence="2">
    <location>
        <begin position="734"/>
        <end position="756"/>
    </location>
</feature>
<feature type="region of interest" description="Disordered" evidence="2">
    <location>
        <begin position="555"/>
        <end position="672"/>
    </location>
</feature>
<dbReference type="Gene3D" id="4.10.1000.10">
    <property type="entry name" value="Zinc finger, CCCH-type"/>
    <property type="match status" value="1"/>
</dbReference>
<dbReference type="PROSITE" id="PS50103">
    <property type="entry name" value="ZF_C3H1"/>
    <property type="match status" value="1"/>
</dbReference>
<dbReference type="Pfam" id="PF00642">
    <property type="entry name" value="zf-CCCH"/>
    <property type="match status" value="1"/>
</dbReference>
<feature type="compositionally biased region" description="Acidic residues" evidence="2">
    <location>
        <begin position="513"/>
        <end position="524"/>
    </location>
</feature>
<dbReference type="EMBL" id="FQNC01000045">
    <property type="protein sequence ID" value="SGY61665.1"/>
    <property type="molecule type" value="Genomic_DNA"/>
</dbReference>
<feature type="region of interest" description="Disordered" evidence="2">
    <location>
        <begin position="297"/>
        <end position="354"/>
    </location>
</feature>
<keyword evidence="5" id="KW-1185">Reference proteome</keyword>
<proteinExistence type="predicted"/>
<feature type="compositionally biased region" description="Low complexity" evidence="2">
    <location>
        <begin position="235"/>
        <end position="269"/>
    </location>
</feature>
<feature type="compositionally biased region" description="Low complexity" evidence="2">
    <location>
        <begin position="35"/>
        <end position="81"/>
    </location>
</feature>
<keyword evidence="1" id="KW-0863">Zinc-finger</keyword>
<evidence type="ECO:0000313" key="5">
    <source>
        <dbReference type="Proteomes" id="UP000249464"/>
    </source>
</evidence>
<feature type="zinc finger region" description="C3H1-type" evidence="1">
    <location>
        <begin position="162"/>
        <end position="189"/>
    </location>
</feature>